<dbReference type="WBParaSite" id="jg17065">
    <property type="protein sequence ID" value="jg17065"/>
    <property type="gene ID" value="jg17065"/>
</dbReference>
<proteinExistence type="predicted"/>
<dbReference type="InterPro" id="IPR018289">
    <property type="entry name" value="MULE_transposase_dom"/>
</dbReference>
<organism evidence="2 3">
    <name type="scientific">Ditylenchus dipsaci</name>
    <dbReference type="NCBI Taxonomy" id="166011"/>
    <lineage>
        <taxon>Eukaryota</taxon>
        <taxon>Metazoa</taxon>
        <taxon>Ecdysozoa</taxon>
        <taxon>Nematoda</taxon>
        <taxon>Chromadorea</taxon>
        <taxon>Rhabditida</taxon>
        <taxon>Tylenchina</taxon>
        <taxon>Tylenchomorpha</taxon>
        <taxon>Sphaerularioidea</taxon>
        <taxon>Anguinidae</taxon>
        <taxon>Anguininae</taxon>
        <taxon>Ditylenchus</taxon>
    </lineage>
</organism>
<dbReference type="AlphaFoldDB" id="A0A915DAB2"/>
<evidence type="ECO:0000313" key="2">
    <source>
        <dbReference type="Proteomes" id="UP000887574"/>
    </source>
</evidence>
<evidence type="ECO:0000313" key="3">
    <source>
        <dbReference type="WBParaSite" id="jg17065"/>
    </source>
</evidence>
<accession>A0A915DAB2</accession>
<evidence type="ECO:0000259" key="1">
    <source>
        <dbReference type="Pfam" id="PF10551"/>
    </source>
</evidence>
<dbReference type="Gene3D" id="2.20.25.240">
    <property type="match status" value="1"/>
</dbReference>
<feature type="domain" description="MULE transposase" evidence="1">
    <location>
        <begin position="213"/>
        <end position="307"/>
    </location>
</feature>
<dbReference type="Proteomes" id="UP000887574">
    <property type="component" value="Unplaced"/>
</dbReference>
<reference evidence="3" key="1">
    <citation type="submission" date="2022-11" db="UniProtKB">
        <authorList>
            <consortium name="WormBaseParasite"/>
        </authorList>
    </citation>
    <scope>IDENTIFICATION</scope>
</reference>
<protein>
    <submittedName>
        <fullName evidence="3">MULE transposase domain-containing protein</fullName>
    </submittedName>
</protein>
<keyword evidence="2" id="KW-1185">Reference proteome</keyword>
<sequence>MSSDSEAENPEDELSFLIKQNIDRQDSSNTGKRIIWANNFSYTHRTESSRNVGVDFFYCHHSKGKKKCKGKGFTRSGRNYFFVTKNHNHDAKPYQMETKLRMKEGLRIAEASPSTKTKSLRRSMKRGAGPDVLSVLPKDASIARQIQRKKYKVNMATVDSRNVEDMVIPDAAKLTHDGNRFLRFDSRLTEPSLPWIVVWMSDFGHDLLKRAKVIAFDATYKKTPRGFYQYFTLHGMIDGKFCVIGFSWMRSKSEKTFRRVFKEFFYLPAIEYCVEAFVSDFESGPSNVVLSIFPSAVAIRCIFHLSQAEQQWAKKHGMDRFYVNGELRDWIILFSKLAYLPCKNVPSGFHALIREYEGMVHNRIASDADDQRVTAFFKYIRTTYIYRGDDAQPRKPLYSIDLWNVNHHVVKQRPVTNNAVEAWNKEYKSHFPGSGKPDRSKVIRHQMDEEEAVRHAIIRLLFKFPVIEWNEMRKNQTEPASDDELLAFLRSIQDSLCYPKGANPDIDEFEEDEDDEENILYLMPDINVLSIFD</sequence>
<dbReference type="Pfam" id="PF10551">
    <property type="entry name" value="MULE"/>
    <property type="match status" value="1"/>
</dbReference>
<name>A0A915DAB2_9BILA</name>